<sequence>MDAYIRHHDFWFDDGNIVILAEDTVFRLHRGVLARHSEVFRDMFGLAQPLNEHLIDELPVVEVLDTSEDFTILLSVLYDGDLRRILGAREPLPFPTVSAFLRLGFKYHIAVIREEAIYRLGLCFPTTLEDYDPDIFMQREMPDVRRIKRGWLPIALKRSDAIEVVNLAHSFDLDNLLPSAYYVCAQLPTFKLCYAVEENRLDTLDLIRIFDGHKELTMLEFQKTSVLFQQRTSEQCKTVEFCQTIMGDIALEYHPDKETLTFQECFKAPKDDGSWWKSLADDGLCQGCLEHVSQEYAEEINWIWSNLAEIFALDIPWPPSGS</sequence>
<evidence type="ECO:0000313" key="3">
    <source>
        <dbReference type="Proteomes" id="UP001497453"/>
    </source>
</evidence>
<dbReference type="SUPFAM" id="SSF54695">
    <property type="entry name" value="POZ domain"/>
    <property type="match status" value="1"/>
</dbReference>
<feature type="domain" description="BTB" evidence="1">
    <location>
        <begin position="15"/>
        <end position="82"/>
    </location>
</feature>
<reference evidence="3" key="1">
    <citation type="submission" date="2024-04" db="EMBL/GenBank/DDBJ databases">
        <authorList>
            <person name="Shaw F."/>
            <person name="Minotto A."/>
        </authorList>
    </citation>
    <scope>NUCLEOTIDE SEQUENCE [LARGE SCALE GENOMIC DNA]</scope>
</reference>
<dbReference type="PROSITE" id="PS50097">
    <property type="entry name" value="BTB"/>
    <property type="match status" value="1"/>
</dbReference>
<name>A0ABP1EB20_9APHY</name>
<dbReference type="CDD" id="cd18186">
    <property type="entry name" value="BTB_POZ_ZBTB_KLHL-like"/>
    <property type="match status" value="1"/>
</dbReference>
<organism evidence="2 3">
    <name type="scientific">Somion occarium</name>
    <dbReference type="NCBI Taxonomy" id="3059160"/>
    <lineage>
        <taxon>Eukaryota</taxon>
        <taxon>Fungi</taxon>
        <taxon>Dikarya</taxon>
        <taxon>Basidiomycota</taxon>
        <taxon>Agaricomycotina</taxon>
        <taxon>Agaricomycetes</taxon>
        <taxon>Polyporales</taxon>
        <taxon>Cerrenaceae</taxon>
        <taxon>Somion</taxon>
    </lineage>
</organism>
<dbReference type="Proteomes" id="UP001497453">
    <property type="component" value="Chromosome 9"/>
</dbReference>
<protein>
    <recommendedName>
        <fullName evidence="1">BTB domain-containing protein</fullName>
    </recommendedName>
</protein>
<dbReference type="Gene3D" id="3.30.710.10">
    <property type="entry name" value="Potassium Channel Kv1.1, Chain A"/>
    <property type="match status" value="1"/>
</dbReference>
<dbReference type="EMBL" id="OZ037952">
    <property type="protein sequence ID" value="CAL1717213.1"/>
    <property type="molecule type" value="Genomic_DNA"/>
</dbReference>
<accession>A0ABP1EB20</accession>
<dbReference type="Pfam" id="PF00651">
    <property type="entry name" value="BTB"/>
    <property type="match status" value="1"/>
</dbReference>
<evidence type="ECO:0000259" key="1">
    <source>
        <dbReference type="PROSITE" id="PS50097"/>
    </source>
</evidence>
<keyword evidence="3" id="KW-1185">Reference proteome</keyword>
<dbReference type="SMART" id="SM00225">
    <property type="entry name" value="BTB"/>
    <property type="match status" value="1"/>
</dbReference>
<dbReference type="InterPro" id="IPR000210">
    <property type="entry name" value="BTB/POZ_dom"/>
</dbReference>
<dbReference type="InterPro" id="IPR011333">
    <property type="entry name" value="SKP1/BTB/POZ_sf"/>
</dbReference>
<proteinExistence type="predicted"/>
<evidence type="ECO:0000313" key="2">
    <source>
        <dbReference type="EMBL" id="CAL1717213.1"/>
    </source>
</evidence>
<gene>
    <name evidence="2" type="ORF">GFSPODELE1_LOCUS11106</name>
</gene>